<reference evidence="2" key="1">
    <citation type="submission" date="2018-02" db="EMBL/GenBank/DDBJ databases">
        <title>Genome sequencing of Solimonas sp. HR-BB.</title>
        <authorList>
            <person name="Lee Y."/>
            <person name="Jeon C.O."/>
        </authorList>
    </citation>
    <scope>NUCLEOTIDE SEQUENCE [LARGE SCALE GENOMIC DNA]</scope>
    <source>
        <strain evidence="2">HR-U</strain>
    </source>
</reference>
<gene>
    <name evidence="1" type="ORF">C5O19_22500</name>
</gene>
<protein>
    <submittedName>
        <fullName evidence="1">Uncharacterized protein</fullName>
    </submittedName>
</protein>
<organism evidence="1 2">
    <name type="scientific">Siphonobacter curvatus</name>
    <dbReference type="NCBI Taxonomy" id="2094562"/>
    <lineage>
        <taxon>Bacteria</taxon>
        <taxon>Pseudomonadati</taxon>
        <taxon>Bacteroidota</taxon>
        <taxon>Cytophagia</taxon>
        <taxon>Cytophagales</taxon>
        <taxon>Cytophagaceae</taxon>
        <taxon>Siphonobacter</taxon>
    </lineage>
</organism>
<dbReference type="AlphaFoldDB" id="A0A2S7IGH4"/>
<comment type="caution">
    <text evidence="1">The sequence shown here is derived from an EMBL/GenBank/DDBJ whole genome shotgun (WGS) entry which is preliminary data.</text>
</comment>
<evidence type="ECO:0000313" key="2">
    <source>
        <dbReference type="Proteomes" id="UP000239590"/>
    </source>
</evidence>
<proteinExistence type="predicted"/>
<dbReference type="Proteomes" id="UP000239590">
    <property type="component" value="Unassembled WGS sequence"/>
</dbReference>
<accession>A0A2S7IGH4</accession>
<dbReference type="EMBL" id="PTRA01000006">
    <property type="protein sequence ID" value="PQA54520.1"/>
    <property type="molecule type" value="Genomic_DNA"/>
</dbReference>
<keyword evidence="2" id="KW-1185">Reference proteome</keyword>
<sequence>MSVQDYLDALITIYVDEYLKGVEQAPTDLPYQSPYEPLVKRAMKAYEGIIKHPGLFEDIYDDFKLEFQEYGLEISKVIAVRQHVW</sequence>
<name>A0A2S7IGH4_9BACT</name>
<evidence type="ECO:0000313" key="1">
    <source>
        <dbReference type="EMBL" id="PQA54520.1"/>
    </source>
</evidence>